<dbReference type="VEuPathDB" id="VectorBase:CSON013466"/>
<dbReference type="CDD" id="cd00170">
    <property type="entry name" value="SEC14"/>
    <property type="match status" value="1"/>
</dbReference>
<dbReference type="GO" id="GO:0016020">
    <property type="term" value="C:membrane"/>
    <property type="evidence" value="ECO:0007669"/>
    <property type="project" value="TreeGrafter"/>
</dbReference>
<accession>A0A336M8A8</accession>
<dbReference type="InterPro" id="IPR001251">
    <property type="entry name" value="CRAL-TRIO_dom"/>
</dbReference>
<dbReference type="SUPFAM" id="SSF52087">
    <property type="entry name" value="CRAL/TRIO domain"/>
    <property type="match status" value="1"/>
</dbReference>
<gene>
    <name evidence="3" type="primary">CSON013466</name>
</gene>
<dbReference type="Gene3D" id="1.20.5.1200">
    <property type="entry name" value="Alpha-tocopherol transfer"/>
    <property type="match status" value="1"/>
</dbReference>
<proteinExistence type="predicted"/>
<evidence type="ECO:0000313" key="3">
    <source>
        <dbReference type="EMBL" id="SSX26496.1"/>
    </source>
</evidence>
<dbReference type="OMA" id="ECFADRD"/>
<reference evidence="3" key="2">
    <citation type="submission" date="2018-07" db="EMBL/GenBank/DDBJ databases">
        <authorList>
            <person name="Quirk P.G."/>
            <person name="Krulwich T.A."/>
        </authorList>
    </citation>
    <scope>NUCLEOTIDE SEQUENCE</scope>
</reference>
<dbReference type="PROSITE" id="PS50191">
    <property type="entry name" value="CRAL_TRIO"/>
    <property type="match status" value="1"/>
</dbReference>
<dbReference type="AlphaFoldDB" id="A0A336M8A8"/>
<dbReference type="PANTHER" id="PTHR10174:SF213">
    <property type="entry name" value="CRAL-TRIO DOMAIN-CONTAINING PROTEIN"/>
    <property type="match status" value="1"/>
</dbReference>
<dbReference type="Pfam" id="PF00650">
    <property type="entry name" value="CRAL_TRIO"/>
    <property type="match status" value="1"/>
</dbReference>
<dbReference type="GO" id="GO:1902936">
    <property type="term" value="F:phosphatidylinositol bisphosphate binding"/>
    <property type="evidence" value="ECO:0007669"/>
    <property type="project" value="TreeGrafter"/>
</dbReference>
<dbReference type="InterPro" id="IPR036273">
    <property type="entry name" value="CRAL/TRIO_N_dom_sf"/>
</dbReference>
<name>A0A336M8A8_CULSO</name>
<protein>
    <submittedName>
        <fullName evidence="3">CSON013466 protein</fullName>
    </submittedName>
</protein>
<dbReference type="InterPro" id="IPR036865">
    <property type="entry name" value="CRAL-TRIO_dom_sf"/>
</dbReference>
<dbReference type="EMBL" id="UFQT01000679">
    <property type="protein sequence ID" value="SSX26496.1"/>
    <property type="molecule type" value="Genomic_DNA"/>
</dbReference>
<evidence type="ECO:0000259" key="1">
    <source>
        <dbReference type="PROSITE" id="PS50191"/>
    </source>
</evidence>
<dbReference type="EMBL" id="UFQS01000679">
    <property type="protein sequence ID" value="SSX06140.1"/>
    <property type="molecule type" value="Genomic_DNA"/>
</dbReference>
<organism evidence="3">
    <name type="scientific">Culicoides sonorensis</name>
    <name type="common">Biting midge</name>
    <dbReference type="NCBI Taxonomy" id="179676"/>
    <lineage>
        <taxon>Eukaryota</taxon>
        <taxon>Metazoa</taxon>
        <taxon>Ecdysozoa</taxon>
        <taxon>Arthropoda</taxon>
        <taxon>Hexapoda</taxon>
        <taxon>Insecta</taxon>
        <taxon>Pterygota</taxon>
        <taxon>Neoptera</taxon>
        <taxon>Endopterygota</taxon>
        <taxon>Diptera</taxon>
        <taxon>Nematocera</taxon>
        <taxon>Chironomoidea</taxon>
        <taxon>Ceratopogonidae</taxon>
        <taxon>Ceratopogoninae</taxon>
        <taxon>Culicoides</taxon>
        <taxon>Monoculicoides</taxon>
    </lineage>
</organism>
<feature type="domain" description="CRAL-TRIO" evidence="1">
    <location>
        <begin position="82"/>
        <end position="244"/>
    </location>
</feature>
<dbReference type="Gene3D" id="3.40.525.10">
    <property type="entry name" value="CRAL-TRIO lipid binding domain"/>
    <property type="match status" value="1"/>
</dbReference>
<evidence type="ECO:0000313" key="2">
    <source>
        <dbReference type="EMBL" id="SSX06140.1"/>
    </source>
</evidence>
<dbReference type="SUPFAM" id="SSF46938">
    <property type="entry name" value="CRAL/TRIO N-terminal domain"/>
    <property type="match status" value="1"/>
</dbReference>
<sequence length="284" mass="33666">MERIWKIEGEFMRNPDLRLEDVREIREWLQTQQHIPHISEFEIVLFLHSNYYELEATKMTIEHYYTCRTSYKEFFSNLDLNSKGLLQAHEAITLTVLPNPTPEGYRIIFGRLNNTDPSKFNLAHCIKLFFLFVDALLLEEGTIEGLVLAFDMTGAQIGHVFKLGLFTVKHGLHYIQEGFPIRMKQIHFFNLVSFIDKILAIVRPFMKQSLWDILYLDPKIEDTYDCIPPDVFPTDYPGGTALSVRELHEISYKNLFKYQNYFYEAERSKVTDENLRDKKSKWWF</sequence>
<dbReference type="PANTHER" id="PTHR10174">
    <property type="entry name" value="ALPHA-TOCOPHEROL TRANSFER PROTEIN-RELATED"/>
    <property type="match status" value="1"/>
</dbReference>
<reference evidence="2" key="1">
    <citation type="submission" date="2018-04" db="EMBL/GenBank/DDBJ databases">
        <authorList>
            <person name="Go L.Y."/>
            <person name="Mitchell J.A."/>
        </authorList>
    </citation>
    <scope>NUCLEOTIDE SEQUENCE</scope>
    <source>
        <tissue evidence="2">Whole organism</tissue>
    </source>
</reference>